<evidence type="ECO:0000313" key="4">
    <source>
        <dbReference type="Proteomes" id="UP001209553"/>
    </source>
</evidence>
<dbReference type="EMBL" id="JAOPKZ010000001">
    <property type="protein sequence ID" value="MCU5745255.1"/>
    <property type="molecule type" value="Genomic_DNA"/>
</dbReference>
<reference evidence="3 4" key="1">
    <citation type="journal article" date="2023" name="Int. J. Syst. Evol. Microbiol.">
        <title>Streptococcus sciuri sp. nov., Staphylococcus marylandisciuri sp. nov. and Staphylococcus americanisciuri sp. nov., isolated from faeces of eastern grey squirrel (Sciurus carolinensis).</title>
        <authorList>
            <person name="Volokhov D.V."/>
            <person name="Zagorodnyaya T.A."/>
            <person name="Furtak V.A."/>
            <person name="Nattanmai G."/>
            <person name="Randall L."/>
            <person name="Jose S."/>
            <person name="Gao Y."/>
            <person name="Eisenberg T."/>
            <person name="Delmonte P."/>
            <person name="Blom J."/>
            <person name="Mitchell K.K."/>
        </authorList>
    </citation>
    <scope>NUCLEOTIDE SEQUENCE [LARGE SCALE GENOMIC DNA]</scope>
    <source>
        <strain evidence="3 4">SQ8-PEA</strain>
    </source>
</reference>
<dbReference type="PROSITE" id="PS50995">
    <property type="entry name" value="HTH_MARR_2"/>
    <property type="match status" value="1"/>
</dbReference>
<name>A0ABT2QMR0_9STAP</name>
<dbReference type="SUPFAM" id="SSF46785">
    <property type="entry name" value="Winged helix' DNA-binding domain"/>
    <property type="match status" value="1"/>
</dbReference>
<organism evidence="3 4">
    <name type="scientific">Staphylococcus marylandisciuri</name>
    <dbReference type="NCBI Taxonomy" id="2981529"/>
    <lineage>
        <taxon>Bacteria</taxon>
        <taxon>Bacillati</taxon>
        <taxon>Bacillota</taxon>
        <taxon>Bacilli</taxon>
        <taxon>Bacillales</taxon>
        <taxon>Staphylococcaceae</taxon>
        <taxon>Staphylococcus</taxon>
    </lineage>
</organism>
<accession>A0ABT2QMR0</accession>
<keyword evidence="4" id="KW-1185">Reference proteome</keyword>
<dbReference type="PANTHER" id="PTHR33164">
    <property type="entry name" value="TRANSCRIPTIONAL REGULATOR, MARR FAMILY"/>
    <property type="match status" value="1"/>
</dbReference>
<evidence type="ECO:0000256" key="1">
    <source>
        <dbReference type="ARBA" id="ARBA00023125"/>
    </source>
</evidence>
<dbReference type="SMART" id="SM00347">
    <property type="entry name" value="HTH_MARR"/>
    <property type="match status" value="1"/>
</dbReference>
<feature type="domain" description="HTH marR-type" evidence="2">
    <location>
        <begin position="1"/>
        <end position="143"/>
    </location>
</feature>
<protein>
    <submittedName>
        <fullName evidence="3">MarR family transcriptional regulator</fullName>
    </submittedName>
</protein>
<dbReference type="Gene3D" id="1.10.10.10">
    <property type="entry name" value="Winged helix-like DNA-binding domain superfamily/Winged helix DNA-binding domain"/>
    <property type="match status" value="1"/>
</dbReference>
<proteinExistence type="predicted"/>
<evidence type="ECO:0000313" key="3">
    <source>
        <dbReference type="EMBL" id="MCU5745255.1"/>
    </source>
</evidence>
<dbReference type="Pfam" id="PF12802">
    <property type="entry name" value="MarR_2"/>
    <property type="match status" value="1"/>
</dbReference>
<dbReference type="PANTHER" id="PTHR33164:SF43">
    <property type="entry name" value="HTH-TYPE TRANSCRIPTIONAL REPRESSOR YETL"/>
    <property type="match status" value="1"/>
</dbReference>
<dbReference type="InterPro" id="IPR036388">
    <property type="entry name" value="WH-like_DNA-bd_sf"/>
</dbReference>
<comment type="caution">
    <text evidence="3">The sequence shown here is derived from an EMBL/GenBank/DDBJ whole genome shotgun (WGS) entry which is preliminary data.</text>
</comment>
<keyword evidence="1" id="KW-0238">DNA-binding</keyword>
<sequence>MVKNLRNHIDFMGEFLDDTNQLLTQLLKDMRASCNISKEQEDVILMLNNEGALTLSQITERQGVNKAAVSRRIKKLIQSELVDWGENDENSDQRFKYITLTEKGHDYCEKSKTLITDIVSEILSDLSDDEIHQAHTVLEKIDNRLKRYLNK</sequence>
<dbReference type="Proteomes" id="UP001209553">
    <property type="component" value="Unassembled WGS sequence"/>
</dbReference>
<dbReference type="InterPro" id="IPR000835">
    <property type="entry name" value="HTH_MarR-typ"/>
</dbReference>
<dbReference type="RefSeq" id="WP_262853715.1">
    <property type="nucleotide sequence ID" value="NZ_JAOPKZ010000001.1"/>
</dbReference>
<evidence type="ECO:0000259" key="2">
    <source>
        <dbReference type="PROSITE" id="PS50995"/>
    </source>
</evidence>
<dbReference type="InterPro" id="IPR039422">
    <property type="entry name" value="MarR/SlyA-like"/>
</dbReference>
<dbReference type="InterPro" id="IPR036390">
    <property type="entry name" value="WH_DNA-bd_sf"/>
</dbReference>
<gene>
    <name evidence="3" type="ORF">N9R04_00785</name>
</gene>